<dbReference type="InterPro" id="IPR000870">
    <property type="entry name" value="Homoserine_kinase"/>
</dbReference>
<dbReference type="eggNOG" id="COG0083">
    <property type="taxonomic scope" value="Bacteria"/>
</dbReference>
<comment type="similarity">
    <text evidence="2 13">Belongs to the GHMP kinase family. Homoserine kinase subfamily.</text>
</comment>
<dbReference type="InterPro" id="IPR006203">
    <property type="entry name" value="GHMP_knse_ATP-bd_CS"/>
</dbReference>
<dbReference type="NCBIfam" id="NF002288">
    <property type="entry name" value="PRK01212.1-4"/>
    <property type="match status" value="1"/>
</dbReference>
<dbReference type="Gene3D" id="3.30.70.890">
    <property type="entry name" value="GHMP kinase, C-terminal domain"/>
    <property type="match status" value="1"/>
</dbReference>
<dbReference type="PANTHER" id="PTHR20861:SF1">
    <property type="entry name" value="HOMOSERINE KINASE"/>
    <property type="match status" value="1"/>
</dbReference>
<dbReference type="InterPro" id="IPR013750">
    <property type="entry name" value="GHMP_kinase_C_dom"/>
</dbReference>
<keyword evidence="5 13" id="KW-0028">Amino-acid biosynthesis</keyword>
<dbReference type="GO" id="GO:0009088">
    <property type="term" value="P:threonine biosynthetic process"/>
    <property type="evidence" value="ECO:0007669"/>
    <property type="project" value="UniProtKB-UniRule"/>
</dbReference>
<dbReference type="InterPro" id="IPR036554">
    <property type="entry name" value="GHMP_kinase_C_sf"/>
</dbReference>
<evidence type="ECO:0000256" key="3">
    <source>
        <dbReference type="ARBA" id="ARBA00012078"/>
    </source>
</evidence>
<comment type="pathway">
    <text evidence="1 13">Amino-acid biosynthesis; L-threonine biosynthesis; L-threonine from L-aspartate: step 4/5.</text>
</comment>
<dbReference type="InterPro" id="IPR020568">
    <property type="entry name" value="Ribosomal_Su5_D2-typ_SF"/>
</dbReference>
<keyword evidence="10 13" id="KW-0067">ATP-binding</keyword>
<evidence type="ECO:0000256" key="12">
    <source>
        <dbReference type="ARBA" id="ARBA00049954"/>
    </source>
</evidence>
<evidence type="ECO:0000256" key="8">
    <source>
        <dbReference type="ARBA" id="ARBA00022741"/>
    </source>
</evidence>
<feature type="domain" description="GHMP kinase C-terminal" evidence="15">
    <location>
        <begin position="224"/>
        <end position="266"/>
    </location>
</feature>
<dbReference type="Proteomes" id="UP000215383">
    <property type="component" value="Chromosome 1"/>
</dbReference>
<evidence type="ECO:0000256" key="6">
    <source>
        <dbReference type="ARBA" id="ARBA00022679"/>
    </source>
</evidence>
<dbReference type="GO" id="GO:0005524">
    <property type="term" value="F:ATP binding"/>
    <property type="evidence" value="ECO:0007669"/>
    <property type="project" value="UniProtKB-UniRule"/>
</dbReference>
<dbReference type="GO" id="GO:0004413">
    <property type="term" value="F:homoserine kinase activity"/>
    <property type="evidence" value="ECO:0007669"/>
    <property type="project" value="UniProtKB-UniRule"/>
</dbReference>
<evidence type="ECO:0000256" key="10">
    <source>
        <dbReference type="ARBA" id="ARBA00022840"/>
    </source>
</evidence>
<dbReference type="PANTHER" id="PTHR20861">
    <property type="entry name" value="HOMOSERINE/4-DIPHOSPHOCYTIDYL-2-C-METHYL-D-ERYTHRITOL KINASE"/>
    <property type="match status" value="1"/>
</dbReference>
<evidence type="ECO:0000256" key="5">
    <source>
        <dbReference type="ARBA" id="ARBA00022605"/>
    </source>
</evidence>
<evidence type="ECO:0000313" key="17">
    <source>
        <dbReference type="Proteomes" id="UP000215383"/>
    </source>
</evidence>
<dbReference type="SUPFAM" id="SSF55060">
    <property type="entry name" value="GHMP Kinase, C-terminal domain"/>
    <property type="match status" value="1"/>
</dbReference>
<dbReference type="EMBL" id="LT906446">
    <property type="protein sequence ID" value="SNU99055.1"/>
    <property type="molecule type" value="Genomic_DNA"/>
</dbReference>
<dbReference type="InterPro" id="IPR006204">
    <property type="entry name" value="GHMP_kinase_N_dom"/>
</dbReference>
<dbReference type="GeneID" id="78507047"/>
<dbReference type="UniPathway" id="UPA00050">
    <property type="reaction ID" value="UER00064"/>
</dbReference>
<evidence type="ECO:0000313" key="16">
    <source>
        <dbReference type="EMBL" id="SNU99055.1"/>
    </source>
</evidence>
<evidence type="ECO:0000256" key="2">
    <source>
        <dbReference type="ARBA" id="ARBA00007370"/>
    </source>
</evidence>
<dbReference type="Pfam" id="PF08544">
    <property type="entry name" value="GHMP_kinases_C"/>
    <property type="match status" value="1"/>
</dbReference>
<reference evidence="16 17" key="1">
    <citation type="submission" date="2017-06" db="EMBL/GenBank/DDBJ databases">
        <authorList>
            <consortium name="Pathogen Informatics"/>
        </authorList>
    </citation>
    <scope>NUCLEOTIDE SEQUENCE [LARGE SCALE GENOMIC DNA]</scope>
    <source>
        <strain evidence="16 17">NCTC10570</strain>
    </source>
</reference>
<keyword evidence="8 13" id="KW-0547">Nucleotide-binding</keyword>
<keyword evidence="7 13" id="KW-0791">Threonine biosynthesis</keyword>
<evidence type="ECO:0000256" key="9">
    <source>
        <dbReference type="ARBA" id="ARBA00022777"/>
    </source>
</evidence>
<feature type="domain" description="GHMP kinase N-terminal" evidence="14">
    <location>
        <begin position="63"/>
        <end position="145"/>
    </location>
</feature>
<gene>
    <name evidence="13 16" type="primary">thrB</name>
    <name evidence="16" type="ORF">SAMEA4364220_01039</name>
</gene>
<protein>
    <recommendedName>
        <fullName evidence="4 13">Homoserine kinase</fullName>
        <shortName evidence="13">HK</shortName>
        <shortName evidence="13">HSK</shortName>
        <ecNumber evidence="3 13">2.7.1.39</ecNumber>
    </recommendedName>
</protein>
<dbReference type="RefSeq" id="WP_027890621.1">
    <property type="nucleotide sequence ID" value="NZ_LT906446.1"/>
</dbReference>
<dbReference type="PIRSF" id="PIRSF000676">
    <property type="entry name" value="Homoser_kin"/>
    <property type="match status" value="1"/>
</dbReference>
<comment type="catalytic activity">
    <reaction evidence="11 13">
        <text>L-homoserine + ATP = O-phospho-L-homoserine + ADP + H(+)</text>
        <dbReference type="Rhea" id="RHEA:13985"/>
        <dbReference type="ChEBI" id="CHEBI:15378"/>
        <dbReference type="ChEBI" id="CHEBI:30616"/>
        <dbReference type="ChEBI" id="CHEBI:57476"/>
        <dbReference type="ChEBI" id="CHEBI:57590"/>
        <dbReference type="ChEBI" id="CHEBI:456216"/>
        <dbReference type="EC" id="2.7.1.39"/>
    </reaction>
</comment>
<dbReference type="AlphaFoldDB" id="A0A239TNE2"/>
<dbReference type="Pfam" id="PF00288">
    <property type="entry name" value="GHMP_kinases_N"/>
    <property type="match status" value="1"/>
</dbReference>
<evidence type="ECO:0000259" key="15">
    <source>
        <dbReference type="Pfam" id="PF08544"/>
    </source>
</evidence>
<dbReference type="InterPro" id="IPR014721">
    <property type="entry name" value="Ribsml_uS5_D2-typ_fold_subgr"/>
</dbReference>
<dbReference type="EC" id="2.7.1.39" evidence="3 13"/>
<evidence type="ECO:0000256" key="7">
    <source>
        <dbReference type="ARBA" id="ARBA00022697"/>
    </source>
</evidence>
<evidence type="ECO:0000256" key="11">
    <source>
        <dbReference type="ARBA" id="ARBA00049375"/>
    </source>
</evidence>
<organism evidence="16 17">
    <name type="scientific">Megamonas hypermegale</name>
    <dbReference type="NCBI Taxonomy" id="158847"/>
    <lineage>
        <taxon>Bacteria</taxon>
        <taxon>Bacillati</taxon>
        <taxon>Bacillota</taxon>
        <taxon>Negativicutes</taxon>
        <taxon>Selenomonadales</taxon>
        <taxon>Selenomonadaceae</taxon>
        <taxon>Megamonas</taxon>
    </lineage>
</organism>
<dbReference type="NCBIfam" id="TIGR00191">
    <property type="entry name" value="thrB"/>
    <property type="match status" value="1"/>
</dbReference>
<dbReference type="GO" id="GO:0005737">
    <property type="term" value="C:cytoplasm"/>
    <property type="evidence" value="ECO:0007669"/>
    <property type="project" value="UniProtKB-SubCell"/>
</dbReference>
<keyword evidence="9 13" id="KW-0418">Kinase</keyword>
<dbReference type="SUPFAM" id="SSF54211">
    <property type="entry name" value="Ribosomal protein S5 domain 2-like"/>
    <property type="match status" value="1"/>
</dbReference>
<evidence type="ECO:0000259" key="14">
    <source>
        <dbReference type="Pfam" id="PF00288"/>
    </source>
</evidence>
<feature type="binding site" evidence="13">
    <location>
        <begin position="92"/>
        <end position="102"/>
    </location>
    <ligand>
        <name>ATP</name>
        <dbReference type="ChEBI" id="CHEBI:30616"/>
    </ligand>
</feature>
<evidence type="ECO:0000256" key="13">
    <source>
        <dbReference type="HAMAP-Rule" id="MF_00384"/>
    </source>
</evidence>
<dbReference type="PROSITE" id="PS00627">
    <property type="entry name" value="GHMP_KINASES_ATP"/>
    <property type="match status" value="1"/>
</dbReference>
<evidence type="ECO:0000256" key="1">
    <source>
        <dbReference type="ARBA" id="ARBA00005015"/>
    </source>
</evidence>
<dbReference type="PRINTS" id="PR00958">
    <property type="entry name" value="HOMSERKINASE"/>
</dbReference>
<dbReference type="HAMAP" id="MF_00384">
    <property type="entry name" value="Homoser_kinase"/>
    <property type="match status" value="1"/>
</dbReference>
<dbReference type="Gene3D" id="3.30.230.10">
    <property type="match status" value="1"/>
</dbReference>
<evidence type="ECO:0000256" key="4">
    <source>
        <dbReference type="ARBA" id="ARBA00017858"/>
    </source>
</evidence>
<accession>A0A239TNE2</accession>
<proteinExistence type="inferred from homology"/>
<sequence length="303" mass="32535">MSSSKCVKVKVPGTTANCGPGFDVMGIACSIYNELELTLLEEKKLTIEIYGDGAENIPKDNRNMVWRCIEELVKKSGAKYKGAHIKMTNNVPLSRGLGSSATAIVAGLVAANACLDNKYSVQEIFEMATAIEGHPDNVAPALFGGITVSAFLHGNLKHISFLPDFPLKMVVAIPDFYLPTKKARAVLKQQIPLKDAIFNIGHIAMIIGALSQGKVDVLKGAFEDKLHQPYRADLIPGMNDVFKVADENGALGTTISGAGPTLIAYTVENYEAIGKAMVEAFAKHKINAKYLVLDIDSEGAKIV</sequence>
<keyword evidence="13" id="KW-0963">Cytoplasm</keyword>
<comment type="subcellular location">
    <subcellularLocation>
        <location evidence="13">Cytoplasm</location>
    </subcellularLocation>
</comment>
<comment type="function">
    <text evidence="12 13">Catalyzes the ATP-dependent phosphorylation of L-homoserine to L-homoserine phosphate.</text>
</comment>
<name>A0A239TNE2_9FIRM</name>
<keyword evidence="17" id="KW-1185">Reference proteome</keyword>
<keyword evidence="6 13" id="KW-0808">Transferase</keyword>